<feature type="region of interest" description="Disordered" evidence="1">
    <location>
        <begin position="1"/>
        <end position="22"/>
    </location>
</feature>
<name>A0A9X0CN08_9CNID</name>
<sequence length="93" mass="11123">VPEAITLEDFTQHEEQRDERQQEIQLEKQEQEEIAQDENRPQVEREQALENIEDLDQQVVAIANEREREIEQLSLRERLREKVKAIFKNTASP</sequence>
<dbReference type="Proteomes" id="UP001163046">
    <property type="component" value="Unassembled WGS sequence"/>
</dbReference>
<feature type="compositionally biased region" description="Basic and acidic residues" evidence="1">
    <location>
        <begin position="10"/>
        <end position="22"/>
    </location>
</feature>
<keyword evidence="3" id="KW-1185">Reference proteome</keyword>
<evidence type="ECO:0000313" key="3">
    <source>
        <dbReference type="Proteomes" id="UP001163046"/>
    </source>
</evidence>
<dbReference type="EMBL" id="MU826888">
    <property type="protein sequence ID" value="KAJ7369762.1"/>
    <property type="molecule type" value="Genomic_DNA"/>
</dbReference>
<feature type="non-terminal residue" evidence="2">
    <location>
        <position position="1"/>
    </location>
</feature>
<dbReference type="AlphaFoldDB" id="A0A9X0CN08"/>
<proteinExistence type="predicted"/>
<evidence type="ECO:0000313" key="2">
    <source>
        <dbReference type="EMBL" id="KAJ7369762.1"/>
    </source>
</evidence>
<reference evidence="2" key="1">
    <citation type="submission" date="2023-01" db="EMBL/GenBank/DDBJ databases">
        <title>Genome assembly of the deep-sea coral Lophelia pertusa.</title>
        <authorList>
            <person name="Herrera S."/>
            <person name="Cordes E."/>
        </authorList>
    </citation>
    <scope>NUCLEOTIDE SEQUENCE</scope>
    <source>
        <strain evidence="2">USNM1676648</strain>
        <tissue evidence="2">Polyp</tissue>
    </source>
</reference>
<evidence type="ECO:0000256" key="1">
    <source>
        <dbReference type="SAM" id="MobiDB-lite"/>
    </source>
</evidence>
<protein>
    <submittedName>
        <fullName evidence="2">Uncharacterized protein</fullName>
    </submittedName>
</protein>
<accession>A0A9X0CN08</accession>
<gene>
    <name evidence="2" type="ORF">OS493_036654</name>
</gene>
<organism evidence="2 3">
    <name type="scientific">Desmophyllum pertusum</name>
    <dbReference type="NCBI Taxonomy" id="174260"/>
    <lineage>
        <taxon>Eukaryota</taxon>
        <taxon>Metazoa</taxon>
        <taxon>Cnidaria</taxon>
        <taxon>Anthozoa</taxon>
        <taxon>Hexacorallia</taxon>
        <taxon>Scleractinia</taxon>
        <taxon>Caryophylliina</taxon>
        <taxon>Caryophylliidae</taxon>
        <taxon>Desmophyllum</taxon>
    </lineage>
</organism>
<comment type="caution">
    <text evidence="2">The sequence shown here is derived from an EMBL/GenBank/DDBJ whole genome shotgun (WGS) entry which is preliminary data.</text>
</comment>